<dbReference type="Gene3D" id="1.10.357.10">
    <property type="entry name" value="Tetracycline Repressor, domain 2"/>
    <property type="match status" value="1"/>
</dbReference>
<evidence type="ECO:0000313" key="5">
    <source>
        <dbReference type="Proteomes" id="UP000092164"/>
    </source>
</evidence>
<evidence type="ECO:0000256" key="1">
    <source>
        <dbReference type="ARBA" id="ARBA00023125"/>
    </source>
</evidence>
<evidence type="ECO:0000256" key="2">
    <source>
        <dbReference type="PROSITE-ProRule" id="PRU00335"/>
    </source>
</evidence>
<protein>
    <recommendedName>
        <fullName evidence="3">HTH tetR-type domain-containing protein</fullName>
    </recommendedName>
</protein>
<organism evidence="4 5">
    <name type="scientific">Maribacter hydrothermalis</name>
    <dbReference type="NCBI Taxonomy" id="1836467"/>
    <lineage>
        <taxon>Bacteria</taxon>
        <taxon>Pseudomonadati</taxon>
        <taxon>Bacteroidota</taxon>
        <taxon>Flavobacteriia</taxon>
        <taxon>Flavobacteriales</taxon>
        <taxon>Flavobacteriaceae</taxon>
        <taxon>Maribacter</taxon>
    </lineage>
</organism>
<name>A0A1B7YZ72_9FLAO</name>
<reference evidence="5" key="1">
    <citation type="submission" date="2016-06" db="EMBL/GenBank/DDBJ databases">
        <authorList>
            <person name="Zhan P."/>
        </authorList>
    </citation>
    <scope>NUCLEOTIDE SEQUENCE [LARGE SCALE GENOMIC DNA]</scope>
    <source>
        <strain evidence="5">T28</strain>
    </source>
</reference>
<dbReference type="InterPro" id="IPR050624">
    <property type="entry name" value="HTH-type_Tx_Regulator"/>
</dbReference>
<dbReference type="KEGG" id="mart:BTR34_01600"/>
<keyword evidence="1 2" id="KW-0238">DNA-binding</keyword>
<dbReference type="Proteomes" id="UP000092164">
    <property type="component" value="Unassembled WGS sequence"/>
</dbReference>
<dbReference type="Pfam" id="PF00440">
    <property type="entry name" value="TetR_N"/>
    <property type="match status" value="1"/>
</dbReference>
<dbReference type="PROSITE" id="PS50977">
    <property type="entry name" value="HTH_TETR_2"/>
    <property type="match status" value="1"/>
</dbReference>
<dbReference type="InterPro" id="IPR009057">
    <property type="entry name" value="Homeodomain-like_sf"/>
</dbReference>
<feature type="domain" description="HTH tetR-type" evidence="3">
    <location>
        <begin position="9"/>
        <end position="69"/>
    </location>
</feature>
<feature type="DNA-binding region" description="H-T-H motif" evidence="2">
    <location>
        <begin position="32"/>
        <end position="51"/>
    </location>
</feature>
<dbReference type="InterPro" id="IPR001647">
    <property type="entry name" value="HTH_TetR"/>
</dbReference>
<dbReference type="PANTHER" id="PTHR43479">
    <property type="entry name" value="ACREF/ENVCD OPERON REPRESSOR-RELATED"/>
    <property type="match status" value="1"/>
</dbReference>
<dbReference type="RefSeq" id="WP_068486912.1">
    <property type="nucleotide sequence ID" value="NZ_CP018760.1"/>
</dbReference>
<evidence type="ECO:0000259" key="3">
    <source>
        <dbReference type="PROSITE" id="PS50977"/>
    </source>
</evidence>
<dbReference type="GO" id="GO:0003677">
    <property type="term" value="F:DNA binding"/>
    <property type="evidence" value="ECO:0007669"/>
    <property type="project" value="UniProtKB-UniRule"/>
</dbReference>
<dbReference type="SUPFAM" id="SSF46689">
    <property type="entry name" value="Homeodomain-like"/>
    <property type="match status" value="1"/>
</dbReference>
<dbReference type="EMBL" id="LZFP01000050">
    <property type="protein sequence ID" value="OBR35704.1"/>
    <property type="molecule type" value="Genomic_DNA"/>
</dbReference>
<dbReference type="OrthoDB" id="9787680at2"/>
<proteinExistence type="predicted"/>
<dbReference type="STRING" id="1836467.BTR34_01600"/>
<gene>
    <name evidence="4" type="ORF">A9200_10915</name>
</gene>
<dbReference type="PANTHER" id="PTHR43479:SF21">
    <property type="entry name" value="TRANSCRIPTIONAL REGULATOR, TETR FAMILY"/>
    <property type="match status" value="1"/>
</dbReference>
<comment type="caution">
    <text evidence="4">The sequence shown here is derived from an EMBL/GenBank/DDBJ whole genome shotgun (WGS) entry which is preliminary data.</text>
</comment>
<evidence type="ECO:0000313" key="4">
    <source>
        <dbReference type="EMBL" id="OBR35704.1"/>
    </source>
</evidence>
<keyword evidence="5" id="KW-1185">Reference proteome</keyword>
<sequence length="197" mass="22865">MKVKADKKTKSYLAILEASKHLFWKYGITKVTVEEICKQAKVSKMTFYRNFENKLNVAEVVLKKLADKGLSDYNNIMTLDIQFNEKIHRIVQMKYDSSENLSEDFIKDIYGAEDPKLKNILNEAQVKSSVVLHKDFSNAQKSGEIRQDLKIDFVIYMINSLNEKLVDDRLTSMYGNTQELAVELTNFIFYGIMPRNN</sequence>
<accession>A0A1B7YZ72</accession>
<dbReference type="AlphaFoldDB" id="A0A1B7YZ72"/>